<keyword evidence="7" id="KW-1185">Reference proteome</keyword>
<dbReference type="InterPro" id="IPR020084">
    <property type="entry name" value="NUDIX_hydrolase_CS"/>
</dbReference>
<dbReference type="GO" id="GO:0016787">
    <property type="term" value="F:hydrolase activity"/>
    <property type="evidence" value="ECO:0007669"/>
    <property type="project" value="UniProtKB-KW"/>
</dbReference>
<dbReference type="PRINTS" id="PR00502">
    <property type="entry name" value="NUDIXFAMILY"/>
</dbReference>
<dbReference type="AlphaFoldDB" id="A0A5S4GMG2"/>
<dbReference type="PANTHER" id="PTHR43046">
    <property type="entry name" value="GDP-MANNOSE MANNOSYL HYDROLASE"/>
    <property type="match status" value="1"/>
</dbReference>
<protein>
    <submittedName>
        <fullName evidence="6">NUDIX domain-containing protein</fullName>
    </submittedName>
</protein>
<evidence type="ECO:0000256" key="1">
    <source>
        <dbReference type="ARBA" id="ARBA00001946"/>
    </source>
</evidence>
<evidence type="ECO:0000256" key="3">
    <source>
        <dbReference type="ARBA" id="ARBA00022801"/>
    </source>
</evidence>
<dbReference type="Gene3D" id="3.90.79.10">
    <property type="entry name" value="Nucleoside Triphosphate Pyrophosphohydrolase"/>
    <property type="match status" value="1"/>
</dbReference>
<name>A0A5S4GMG2_9ACTN</name>
<dbReference type="SUPFAM" id="SSF55811">
    <property type="entry name" value="Nudix"/>
    <property type="match status" value="1"/>
</dbReference>
<dbReference type="PROSITE" id="PS51462">
    <property type="entry name" value="NUDIX"/>
    <property type="match status" value="1"/>
</dbReference>
<accession>A0A5S4GMG2</accession>
<evidence type="ECO:0000313" key="6">
    <source>
        <dbReference type="EMBL" id="TMR34138.1"/>
    </source>
</evidence>
<gene>
    <name evidence="6" type="ORF">ETD85_17690</name>
</gene>
<dbReference type="PROSITE" id="PS00893">
    <property type="entry name" value="NUDIX_BOX"/>
    <property type="match status" value="1"/>
</dbReference>
<evidence type="ECO:0000259" key="5">
    <source>
        <dbReference type="PROSITE" id="PS51462"/>
    </source>
</evidence>
<comment type="caution">
    <text evidence="6">The sequence shown here is derived from an EMBL/GenBank/DDBJ whole genome shotgun (WGS) entry which is preliminary data.</text>
</comment>
<evidence type="ECO:0000256" key="4">
    <source>
        <dbReference type="RuleBase" id="RU003476"/>
    </source>
</evidence>
<reference evidence="6 7" key="1">
    <citation type="submission" date="2019-05" db="EMBL/GenBank/DDBJ databases">
        <title>Draft genome sequence of Nonomuraea zeae DSM 100528.</title>
        <authorList>
            <person name="Saricaoglu S."/>
            <person name="Isik K."/>
        </authorList>
    </citation>
    <scope>NUCLEOTIDE SEQUENCE [LARGE SCALE GENOMIC DNA]</scope>
    <source>
        <strain evidence="6 7">DSM 100528</strain>
    </source>
</reference>
<sequence>MEEHVRTRVSAYAIAVVQDRLLLTRLSANTAVFAPGLWHLPGGGIDPGEQPREALARELREETGLELLGARLVEARTFTSHRLGPGWQVMGLFYLAEVGPGPLRVTEVDGSTSAAAWMPLSGLEEPMLSPAAITALELIGT</sequence>
<comment type="similarity">
    <text evidence="2 4">Belongs to the Nudix hydrolase family.</text>
</comment>
<feature type="domain" description="Nudix hydrolase" evidence="5">
    <location>
        <begin position="6"/>
        <end position="140"/>
    </location>
</feature>
<dbReference type="InterPro" id="IPR015797">
    <property type="entry name" value="NUDIX_hydrolase-like_dom_sf"/>
</dbReference>
<evidence type="ECO:0000256" key="2">
    <source>
        <dbReference type="ARBA" id="ARBA00005582"/>
    </source>
</evidence>
<dbReference type="RefSeq" id="WP_138690819.1">
    <property type="nucleotide sequence ID" value="NZ_JBHSAZ010000107.1"/>
</dbReference>
<dbReference type="Proteomes" id="UP000306628">
    <property type="component" value="Unassembled WGS sequence"/>
</dbReference>
<dbReference type="InterPro" id="IPR000086">
    <property type="entry name" value="NUDIX_hydrolase_dom"/>
</dbReference>
<organism evidence="6 7">
    <name type="scientific">Nonomuraea zeae</name>
    <dbReference type="NCBI Taxonomy" id="1642303"/>
    <lineage>
        <taxon>Bacteria</taxon>
        <taxon>Bacillati</taxon>
        <taxon>Actinomycetota</taxon>
        <taxon>Actinomycetes</taxon>
        <taxon>Streptosporangiales</taxon>
        <taxon>Streptosporangiaceae</taxon>
        <taxon>Nonomuraea</taxon>
    </lineage>
</organism>
<evidence type="ECO:0000313" key="7">
    <source>
        <dbReference type="Proteomes" id="UP000306628"/>
    </source>
</evidence>
<dbReference type="CDD" id="cd02883">
    <property type="entry name" value="NUDIX_Hydrolase"/>
    <property type="match status" value="1"/>
</dbReference>
<comment type="cofactor">
    <cofactor evidence="1">
        <name>Mg(2+)</name>
        <dbReference type="ChEBI" id="CHEBI:18420"/>
    </cofactor>
</comment>
<dbReference type="EMBL" id="VCKX01000048">
    <property type="protein sequence ID" value="TMR34138.1"/>
    <property type="molecule type" value="Genomic_DNA"/>
</dbReference>
<keyword evidence="3 4" id="KW-0378">Hydrolase</keyword>
<proteinExistence type="inferred from homology"/>
<dbReference type="PANTHER" id="PTHR43046:SF16">
    <property type="entry name" value="ADP-RIBOSE PYROPHOSPHATASE YJHB-RELATED"/>
    <property type="match status" value="1"/>
</dbReference>
<dbReference type="InterPro" id="IPR020476">
    <property type="entry name" value="Nudix_hydrolase"/>
</dbReference>
<dbReference type="Pfam" id="PF00293">
    <property type="entry name" value="NUDIX"/>
    <property type="match status" value="1"/>
</dbReference>
<dbReference type="OrthoDB" id="9804442at2"/>